<name>A0A7S4CUG8_9EUGL</name>
<accession>A0A7S4CUG8</accession>
<reference evidence="1" key="1">
    <citation type="submission" date="2021-01" db="EMBL/GenBank/DDBJ databases">
        <authorList>
            <person name="Corre E."/>
            <person name="Pelletier E."/>
            <person name="Niang G."/>
            <person name="Scheremetjew M."/>
            <person name="Finn R."/>
            <person name="Kale V."/>
            <person name="Holt S."/>
            <person name="Cochrane G."/>
            <person name="Meng A."/>
            <person name="Brown T."/>
            <person name="Cohen L."/>
        </authorList>
    </citation>
    <scope>NUCLEOTIDE SEQUENCE</scope>
    <source>
        <strain evidence="1">CCMP1594</strain>
    </source>
</reference>
<protein>
    <submittedName>
        <fullName evidence="1">Uncharacterized protein</fullName>
    </submittedName>
</protein>
<dbReference type="EMBL" id="HBJA01050814">
    <property type="protein sequence ID" value="CAE0806864.1"/>
    <property type="molecule type" value="Transcribed_RNA"/>
</dbReference>
<dbReference type="AlphaFoldDB" id="A0A7S4CUG8"/>
<organism evidence="1">
    <name type="scientific">Eutreptiella gymnastica</name>
    <dbReference type="NCBI Taxonomy" id="73025"/>
    <lineage>
        <taxon>Eukaryota</taxon>
        <taxon>Discoba</taxon>
        <taxon>Euglenozoa</taxon>
        <taxon>Euglenida</taxon>
        <taxon>Spirocuta</taxon>
        <taxon>Euglenophyceae</taxon>
        <taxon>Eutreptiales</taxon>
        <taxon>Eutreptiaceae</taxon>
        <taxon>Eutreptiella</taxon>
    </lineage>
</organism>
<gene>
    <name evidence="1" type="ORF">EGYM00163_LOCUS17992</name>
</gene>
<evidence type="ECO:0000313" key="1">
    <source>
        <dbReference type="EMBL" id="CAE0806864.1"/>
    </source>
</evidence>
<proteinExistence type="predicted"/>
<sequence>MQRVRTTLEPCPTDWGSLHSPVNCTSCLYKCLNIAQKGRRGVRCKWGQQLCTVVAQGVGGGGVAQRAAQLCAPFRIGHFPKWLPGSDALEGEGNKSGLSRTVAKVVNAG</sequence>